<evidence type="ECO:0000259" key="4">
    <source>
        <dbReference type="PROSITE" id="PS50113"/>
    </source>
</evidence>
<feature type="domain" description="PAC" evidence="4">
    <location>
        <begin position="89"/>
        <end position="142"/>
    </location>
</feature>
<dbReference type="SMART" id="SM00086">
    <property type="entry name" value="PAC"/>
    <property type="match status" value="1"/>
</dbReference>
<dbReference type="InterPro" id="IPR000014">
    <property type="entry name" value="PAS"/>
</dbReference>
<dbReference type="SMART" id="SM00267">
    <property type="entry name" value="GGDEF"/>
    <property type="match status" value="1"/>
</dbReference>
<dbReference type="EMBL" id="FOBI01000005">
    <property type="protein sequence ID" value="SEL03152.1"/>
    <property type="molecule type" value="Genomic_DNA"/>
</dbReference>
<dbReference type="InterPro" id="IPR035965">
    <property type="entry name" value="PAS-like_dom_sf"/>
</dbReference>
<dbReference type="OrthoDB" id="5620448at2"/>
<comment type="cofactor">
    <cofactor evidence="1">
        <name>Mg(2+)</name>
        <dbReference type="ChEBI" id="CHEBI:18420"/>
    </cofactor>
</comment>
<reference evidence="7" key="1">
    <citation type="submission" date="2016-10" db="EMBL/GenBank/DDBJ databases">
        <authorList>
            <person name="Varghese N."/>
            <person name="Submissions S."/>
        </authorList>
    </citation>
    <scope>NUCLEOTIDE SEQUENCE [LARGE SCALE GENOMIC DNA]</scope>
    <source>
        <strain evidence="7">CGMCC 1.9127</strain>
    </source>
</reference>
<dbReference type="CDD" id="cd00130">
    <property type="entry name" value="PAS"/>
    <property type="match status" value="1"/>
</dbReference>
<comment type="catalytic activity">
    <reaction evidence="3">
        <text>2 GTP = 3',3'-c-di-GMP + 2 diphosphate</text>
        <dbReference type="Rhea" id="RHEA:24898"/>
        <dbReference type="ChEBI" id="CHEBI:33019"/>
        <dbReference type="ChEBI" id="CHEBI:37565"/>
        <dbReference type="ChEBI" id="CHEBI:58805"/>
        <dbReference type="EC" id="2.7.7.65"/>
    </reaction>
</comment>
<dbReference type="GO" id="GO:0052621">
    <property type="term" value="F:diguanylate cyclase activity"/>
    <property type="evidence" value="ECO:0007669"/>
    <property type="project" value="UniProtKB-EC"/>
</dbReference>
<name>A0A1H7LW74_9GAMM</name>
<dbReference type="RefSeq" id="WP_085284668.1">
    <property type="nucleotide sequence ID" value="NZ_FOBI01000005.1"/>
</dbReference>
<dbReference type="NCBIfam" id="TIGR00254">
    <property type="entry name" value="GGDEF"/>
    <property type="match status" value="1"/>
</dbReference>
<evidence type="ECO:0000313" key="7">
    <source>
        <dbReference type="Proteomes" id="UP000199297"/>
    </source>
</evidence>
<feature type="domain" description="GGDEF" evidence="5">
    <location>
        <begin position="213"/>
        <end position="339"/>
    </location>
</feature>
<dbReference type="PANTHER" id="PTHR45138:SF9">
    <property type="entry name" value="DIGUANYLATE CYCLASE DGCM-RELATED"/>
    <property type="match status" value="1"/>
</dbReference>
<dbReference type="PROSITE" id="PS50887">
    <property type="entry name" value="GGDEF"/>
    <property type="match status" value="1"/>
</dbReference>
<organism evidence="6 7">
    <name type="scientific">Colwellia chukchiensis</name>
    <dbReference type="NCBI Taxonomy" id="641665"/>
    <lineage>
        <taxon>Bacteria</taxon>
        <taxon>Pseudomonadati</taxon>
        <taxon>Pseudomonadota</taxon>
        <taxon>Gammaproteobacteria</taxon>
        <taxon>Alteromonadales</taxon>
        <taxon>Colwelliaceae</taxon>
        <taxon>Colwellia</taxon>
    </lineage>
</organism>
<dbReference type="InterPro" id="IPR000700">
    <property type="entry name" value="PAS-assoc_C"/>
</dbReference>
<dbReference type="Gene3D" id="3.30.450.20">
    <property type="entry name" value="PAS domain"/>
    <property type="match status" value="1"/>
</dbReference>
<dbReference type="EC" id="2.7.7.65" evidence="2"/>
<dbReference type="STRING" id="641665.GCA_002104455_03164"/>
<dbReference type="SUPFAM" id="SSF55785">
    <property type="entry name" value="PYP-like sensor domain (PAS domain)"/>
    <property type="match status" value="1"/>
</dbReference>
<dbReference type="Proteomes" id="UP000199297">
    <property type="component" value="Unassembled WGS sequence"/>
</dbReference>
<evidence type="ECO:0000256" key="3">
    <source>
        <dbReference type="ARBA" id="ARBA00034247"/>
    </source>
</evidence>
<dbReference type="InterPro" id="IPR001610">
    <property type="entry name" value="PAC"/>
</dbReference>
<dbReference type="InterPro" id="IPR029787">
    <property type="entry name" value="Nucleotide_cyclase"/>
</dbReference>
<evidence type="ECO:0000313" key="6">
    <source>
        <dbReference type="EMBL" id="SEL03152.1"/>
    </source>
</evidence>
<dbReference type="SUPFAM" id="SSF55073">
    <property type="entry name" value="Nucleotide cyclase"/>
    <property type="match status" value="1"/>
</dbReference>
<dbReference type="AlphaFoldDB" id="A0A1H7LW74"/>
<proteinExistence type="predicted"/>
<dbReference type="PROSITE" id="PS50113">
    <property type="entry name" value="PAC"/>
    <property type="match status" value="1"/>
</dbReference>
<protein>
    <recommendedName>
        <fullName evidence="2">diguanylate cyclase</fullName>
        <ecNumber evidence="2">2.7.7.65</ecNumber>
    </recommendedName>
</protein>
<dbReference type="InterPro" id="IPR000160">
    <property type="entry name" value="GGDEF_dom"/>
</dbReference>
<evidence type="ECO:0000256" key="2">
    <source>
        <dbReference type="ARBA" id="ARBA00012528"/>
    </source>
</evidence>
<dbReference type="Gene3D" id="3.30.70.270">
    <property type="match status" value="1"/>
</dbReference>
<sequence>MYNVYQHQSVVDADTTLNTILNVINEGVWDWDGCRQKVTRSPGWYRMLGYDVGAFREDVFTWENVIHPEDYARVMHQFEAYITGKINIYEVEYRCKKSDGSYLWIIDRGIIAARNPDGTVARMIGAHQDVHQKIVAQNELIKKNKLLTEGNLSLEQLVEQKTQELAKKNKLLEQKLIEIESISNIDPLTQIANRKFFECELEKEIIRANRYHHPLTLVMFDLDNFKDINDIHGHKVGDAILCRVCELVTCNIRDVDLFARWGGDEFVIIFPELTKTQAHQTSEKLRQLISQHQTSMTSAITCSFGVAQYREGDSINTLFQRVDRLLYHSKQKGRNQVYS</sequence>
<dbReference type="InterPro" id="IPR013655">
    <property type="entry name" value="PAS_fold_3"/>
</dbReference>
<dbReference type="PANTHER" id="PTHR45138">
    <property type="entry name" value="REGULATORY COMPONENTS OF SENSORY TRANSDUCTION SYSTEM"/>
    <property type="match status" value="1"/>
</dbReference>
<dbReference type="NCBIfam" id="TIGR00229">
    <property type="entry name" value="sensory_box"/>
    <property type="match status" value="1"/>
</dbReference>
<dbReference type="Pfam" id="PF08447">
    <property type="entry name" value="PAS_3"/>
    <property type="match status" value="1"/>
</dbReference>
<dbReference type="CDD" id="cd01949">
    <property type="entry name" value="GGDEF"/>
    <property type="match status" value="1"/>
</dbReference>
<dbReference type="InterPro" id="IPR043128">
    <property type="entry name" value="Rev_trsase/Diguanyl_cyclase"/>
</dbReference>
<dbReference type="Pfam" id="PF00990">
    <property type="entry name" value="GGDEF"/>
    <property type="match status" value="1"/>
</dbReference>
<dbReference type="FunFam" id="3.30.70.270:FF:000001">
    <property type="entry name" value="Diguanylate cyclase domain protein"/>
    <property type="match status" value="1"/>
</dbReference>
<evidence type="ECO:0000259" key="5">
    <source>
        <dbReference type="PROSITE" id="PS50887"/>
    </source>
</evidence>
<dbReference type="InterPro" id="IPR050469">
    <property type="entry name" value="Diguanylate_Cyclase"/>
</dbReference>
<evidence type="ECO:0000256" key="1">
    <source>
        <dbReference type="ARBA" id="ARBA00001946"/>
    </source>
</evidence>
<accession>A0A1H7LW74</accession>
<gene>
    <name evidence="6" type="ORF">SAMN05216262_10514</name>
</gene>
<keyword evidence="7" id="KW-1185">Reference proteome</keyword>